<dbReference type="EMBL" id="AEGP01000066">
    <property type="protein sequence ID" value="EGG41075.1"/>
    <property type="molecule type" value="Genomic_DNA"/>
</dbReference>
<organism evidence="1">
    <name type="scientific">Candidatus Nitrosarchaeum limnium SFB1</name>
    <dbReference type="NCBI Taxonomy" id="886738"/>
    <lineage>
        <taxon>Archaea</taxon>
        <taxon>Nitrososphaerota</taxon>
        <taxon>Nitrososphaeria</taxon>
        <taxon>Nitrosopumilales</taxon>
        <taxon>Nitrosopumilaceae</taxon>
        <taxon>Nitrosarchaeum</taxon>
    </lineage>
</organism>
<dbReference type="AlphaFoldDB" id="F3KNA0"/>
<dbReference type="Proteomes" id="UP000004348">
    <property type="component" value="Chromosome"/>
</dbReference>
<evidence type="ECO:0000313" key="1">
    <source>
        <dbReference type="EMBL" id="EGG41075.1"/>
    </source>
</evidence>
<reference evidence="1" key="1">
    <citation type="journal article" date="2011" name="PLoS ONE">
        <title>Genome of a low-salinity ammonia-oxidizing archaeon determined by single-cell and metagenomic analysis.</title>
        <authorList>
            <person name="Blainey P.C."/>
            <person name="Mosier A.C."/>
            <person name="Potanina A."/>
            <person name="Francis C.A."/>
            <person name="Quake S.R."/>
        </authorList>
    </citation>
    <scope>NUCLEOTIDE SEQUENCE [LARGE SCALE GENOMIC DNA]</scope>
    <source>
        <strain evidence="1">SFB1</strain>
    </source>
</reference>
<comment type="caution">
    <text evidence="1">The sequence shown here is derived from an EMBL/GenBank/DDBJ whole genome shotgun (WGS) entry which is preliminary data.</text>
</comment>
<gene>
    <name evidence="1" type="ORF">Nlim_1881</name>
</gene>
<protein>
    <submittedName>
        <fullName evidence="1">Uncharacterized protein</fullName>
    </submittedName>
</protein>
<proteinExistence type="predicted"/>
<accession>F3KNA0</accession>
<name>F3KNA0_9ARCH</name>
<sequence length="127" mass="14579">MRRPARSEDDGKLWITAKKKIQENFDGRIVPFNTNDLKHITLDNSGFRIRIDKHDYNSFRIDVNILETDDPLMMINTMLLALKGLAELNQIDKSLPVRCFVSFEIKSDGTSIEDISKILDRKSPASL</sequence>
<dbReference type="HOGENOM" id="CLU_1965444_0_0_2"/>